<dbReference type="SUPFAM" id="SSF53474">
    <property type="entry name" value="alpha/beta-Hydrolases"/>
    <property type="match status" value="1"/>
</dbReference>
<gene>
    <name evidence="6" type="ORF">PFISCL1PPCAC_25644</name>
</gene>
<dbReference type="InterPro" id="IPR018202">
    <property type="entry name" value="Ser_caboxypep_ser_AS"/>
</dbReference>
<evidence type="ECO:0000313" key="7">
    <source>
        <dbReference type="Proteomes" id="UP001432322"/>
    </source>
</evidence>
<evidence type="ECO:0000256" key="3">
    <source>
        <dbReference type="ARBA" id="ARBA00022670"/>
    </source>
</evidence>
<accession>A0AAV5WX50</accession>
<dbReference type="EC" id="3.4.16.-" evidence="5"/>
<keyword evidence="7" id="KW-1185">Reference proteome</keyword>
<dbReference type="GO" id="GO:1904715">
    <property type="term" value="P:negative regulation of chaperone-mediated autophagy"/>
    <property type="evidence" value="ECO:0007669"/>
    <property type="project" value="UniProtKB-ARBA"/>
</dbReference>
<dbReference type="PANTHER" id="PTHR11802">
    <property type="entry name" value="SERINE PROTEASE FAMILY S10 SERINE CARBOXYPEPTIDASE"/>
    <property type="match status" value="1"/>
</dbReference>
<sequence length="533" mass="60134">MRWSIGVLAIFVVFSNLISAEPVEDLITERLPKLKEELNFRQFAGYVDVSDYKKLFYWYTETQGDPETDPVVLWLNGGPGCSSLQGLLLELGPLRVSDWGETVTVNPLSWNRYASIIFLDAPAGVGFSVRTDGIYRFTDDEVADDNHVALLKWFEKFPERKKNDLYIMGESYAGTYIPMLADRLAKDKENFPQFKGMSVGNGCVNDQLLFNTQIQYSYYHGLVDETIYSKAVDKCCQGTSATDCDFYSMAFNDTEPCFHEANILGMANYFSGLDPYFLYFTCYLNEEPATSKAASSSQRDVMIRHQRRKMGLTGAEGDQRSIFGEFESDPDHTDYDPNLPQCAHHDDYSIWLQLPELRSVLHVPDDVQNYTSCSDAVEAAYESTYDDMSEVVKSVVASGVKVMFFNGDMDSICNVQHNNQFFGRLGLNRIHRAKPWNDKEQKPPAIGMWTAYEGLDFLTIRGAGHFASSDAEKPKESLQMFYNFIKGNDYSTPVPKPEAQSNTAASIVPTTSDSSTVLRLSTLAALFMFMLQL</sequence>
<dbReference type="InterPro" id="IPR029058">
    <property type="entry name" value="AB_hydrolase_fold"/>
</dbReference>
<evidence type="ECO:0000256" key="1">
    <source>
        <dbReference type="ARBA" id="ARBA00009431"/>
    </source>
</evidence>
<keyword evidence="2 5" id="KW-0121">Carboxypeptidase</keyword>
<dbReference type="PROSITE" id="PS00131">
    <property type="entry name" value="CARBOXYPEPT_SER_SER"/>
    <property type="match status" value="1"/>
</dbReference>
<dbReference type="Proteomes" id="UP001432322">
    <property type="component" value="Unassembled WGS sequence"/>
</dbReference>
<keyword evidence="3 5" id="KW-0645">Protease</keyword>
<feature type="chain" id="PRO_5043098131" description="Carboxypeptidase" evidence="5">
    <location>
        <begin position="21"/>
        <end position="533"/>
    </location>
</feature>
<keyword evidence="4 5" id="KW-0378">Hydrolase</keyword>
<feature type="signal peptide" evidence="5">
    <location>
        <begin position="1"/>
        <end position="20"/>
    </location>
</feature>
<dbReference type="GO" id="GO:0004185">
    <property type="term" value="F:serine-type carboxypeptidase activity"/>
    <property type="evidence" value="ECO:0007669"/>
    <property type="project" value="UniProtKB-UniRule"/>
</dbReference>
<organism evidence="6 7">
    <name type="scientific">Pristionchus fissidentatus</name>
    <dbReference type="NCBI Taxonomy" id="1538716"/>
    <lineage>
        <taxon>Eukaryota</taxon>
        <taxon>Metazoa</taxon>
        <taxon>Ecdysozoa</taxon>
        <taxon>Nematoda</taxon>
        <taxon>Chromadorea</taxon>
        <taxon>Rhabditida</taxon>
        <taxon>Rhabditina</taxon>
        <taxon>Diplogasteromorpha</taxon>
        <taxon>Diplogasteroidea</taxon>
        <taxon>Neodiplogasteridae</taxon>
        <taxon>Pristionchus</taxon>
    </lineage>
</organism>
<reference evidence="6" key="1">
    <citation type="submission" date="2023-10" db="EMBL/GenBank/DDBJ databases">
        <title>Genome assembly of Pristionchus species.</title>
        <authorList>
            <person name="Yoshida K."/>
            <person name="Sommer R.J."/>
        </authorList>
    </citation>
    <scope>NUCLEOTIDE SEQUENCE</scope>
    <source>
        <strain evidence="6">RS5133</strain>
    </source>
</reference>
<name>A0AAV5WX50_9BILA</name>
<dbReference type="Gene3D" id="3.40.50.12670">
    <property type="match status" value="1"/>
</dbReference>
<protein>
    <recommendedName>
        <fullName evidence="5">Carboxypeptidase</fullName>
        <ecNumber evidence="5">3.4.16.-</ecNumber>
    </recommendedName>
</protein>
<keyword evidence="5" id="KW-0732">Signal</keyword>
<comment type="caution">
    <text evidence="6">The sequence shown here is derived from an EMBL/GenBank/DDBJ whole genome shotgun (WGS) entry which is preliminary data.</text>
</comment>
<dbReference type="Pfam" id="PF00450">
    <property type="entry name" value="Peptidase_S10"/>
    <property type="match status" value="1"/>
</dbReference>
<dbReference type="GO" id="GO:0006508">
    <property type="term" value="P:proteolysis"/>
    <property type="evidence" value="ECO:0007669"/>
    <property type="project" value="UniProtKB-KW"/>
</dbReference>
<dbReference type="InterPro" id="IPR001563">
    <property type="entry name" value="Peptidase_S10"/>
</dbReference>
<dbReference type="GO" id="GO:0031647">
    <property type="term" value="P:regulation of protein stability"/>
    <property type="evidence" value="ECO:0007669"/>
    <property type="project" value="UniProtKB-ARBA"/>
</dbReference>
<dbReference type="EMBL" id="BTSY01000006">
    <property type="protein sequence ID" value="GMT34347.1"/>
    <property type="molecule type" value="Genomic_DNA"/>
</dbReference>
<dbReference type="Gene3D" id="3.40.50.1820">
    <property type="entry name" value="alpha/beta hydrolase"/>
    <property type="match status" value="1"/>
</dbReference>
<evidence type="ECO:0000256" key="2">
    <source>
        <dbReference type="ARBA" id="ARBA00022645"/>
    </source>
</evidence>
<evidence type="ECO:0000256" key="4">
    <source>
        <dbReference type="ARBA" id="ARBA00022801"/>
    </source>
</evidence>
<dbReference type="PANTHER" id="PTHR11802:SF201">
    <property type="entry name" value="CARBOXYPEPTIDASE"/>
    <property type="match status" value="1"/>
</dbReference>
<comment type="similarity">
    <text evidence="1 5">Belongs to the peptidase S10 family.</text>
</comment>
<dbReference type="FunFam" id="3.40.50.1820:FF:000335">
    <property type="entry name" value="Carboxypeptidase"/>
    <property type="match status" value="1"/>
</dbReference>
<proteinExistence type="inferred from homology"/>
<dbReference type="AlphaFoldDB" id="A0AAV5WX50"/>
<evidence type="ECO:0000256" key="5">
    <source>
        <dbReference type="RuleBase" id="RU361156"/>
    </source>
</evidence>
<evidence type="ECO:0000313" key="6">
    <source>
        <dbReference type="EMBL" id="GMT34347.1"/>
    </source>
</evidence>
<dbReference type="PRINTS" id="PR00724">
    <property type="entry name" value="CRBOXYPTASEC"/>
</dbReference>